<dbReference type="Pfam" id="PF00957">
    <property type="entry name" value="Synaptobrevin"/>
    <property type="match status" value="1"/>
</dbReference>
<proteinExistence type="predicted"/>
<dbReference type="SUPFAM" id="SSF58038">
    <property type="entry name" value="SNARE fusion complex"/>
    <property type="match status" value="1"/>
</dbReference>
<feature type="region of interest" description="Disordered" evidence="1">
    <location>
        <begin position="99"/>
        <end position="124"/>
    </location>
</feature>
<evidence type="ECO:0000256" key="1">
    <source>
        <dbReference type="SAM" id="MobiDB-lite"/>
    </source>
</evidence>
<feature type="compositionally biased region" description="Basic residues" evidence="1">
    <location>
        <begin position="104"/>
        <end position="115"/>
    </location>
</feature>
<gene>
    <name evidence="3" type="ORF">CGI_10027717</name>
</gene>
<sequence length="199" mass="23151">MRERLNRTRKWLYTSSEKSLVMYPEFLGINKNKEQNIKENYIKLRNVSCLLNLILSESADLRKIKDISQMVDAKSDDEFEIIEMQDCKGIDEDGLEMTDMNKPRSPKSPKIHISRTKNNNESSHNENIELLHERRDKLTNLAASSENLANKTQQYRDNMKAVNKTMARRRGHVTPSIGLLSAEVSNQKARVEHMNWVYA</sequence>
<evidence type="ECO:0000313" key="3">
    <source>
        <dbReference type="EMBL" id="EKC28439.1"/>
    </source>
</evidence>
<dbReference type="InterPro" id="IPR042855">
    <property type="entry name" value="V_SNARE_CC"/>
</dbReference>
<dbReference type="Gene3D" id="1.20.5.110">
    <property type="match status" value="1"/>
</dbReference>
<evidence type="ECO:0000259" key="2">
    <source>
        <dbReference type="Pfam" id="PF00957"/>
    </source>
</evidence>
<dbReference type="AlphaFoldDB" id="K1QB29"/>
<reference evidence="3" key="1">
    <citation type="journal article" date="2012" name="Nature">
        <title>The oyster genome reveals stress adaptation and complexity of shell formation.</title>
        <authorList>
            <person name="Zhang G."/>
            <person name="Fang X."/>
            <person name="Guo X."/>
            <person name="Li L."/>
            <person name="Luo R."/>
            <person name="Xu F."/>
            <person name="Yang P."/>
            <person name="Zhang L."/>
            <person name="Wang X."/>
            <person name="Qi H."/>
            <person name="Xiong Z."/>
            <person name="Que H."/>
            <person name="Xie Y."/>
            <person name="Holland P.W."/>
            <person name="Paps J."/>
            <person name="Zhu Y."/>
            <person name="Wu F."/>
            <person name="Chen Y."/>
            <person name="Wang J."/>
            <person name="Peng C."/>
            <person name="Meng J."/>
            <person name="Yang L."/>
            <person name="Liu J."/>
            <person name="Wen B."/>
            <person name="Zhang N."/>
            <person name="Huang Z."/>
            <person name="Zhu Q."/>
            <person name="Feng Y."/>
            <person name="Mount A."/>
            <person name="Hedgecock D."/>
            <person name="Xu Z."/>
            <person name="Liu Y."/>
            <person name="Domazet-Loso T."/>
            <person name="Du Y."/>
            <person name="Sun X."/>
            <person name="Zhang S."/>
            <person name="Liu B."/>
            <person name="Cheng P."/>
            <person name="Jiang X."/>
            <person name="Li J."/>
            <person name="Fan D."/>
            <person name="Wang W."/>
            <person name="Fu W."/>
            <person name="Wang T."/>
            <person name="Wang B."/>
            <person name="Zhang J."/>
            <person name="Peng Z."/>
            <person name="Li Y."/>
            <person name="Li N."/>
            <person name="Wang J."/>
            <person name="Chen M."/>
            <person name="He Y."/>
            <person name="Tan F."/>
            <person name="Song X."/>
            <person name="Zheng Q."/>
            <person name="Huang R."/>
            <person name="Yang H."/>
            <person name="Du X."/>
            <person name="Chen L."/>
            <person name="Yang M."/>
            <person name="Gaffney P.M."/>
            <person name="Wang S."/>
            <person name="Luo L."/>
            <person name="She Z."/>
            <person name="Ming Y."/>
            <person name="Huang W."/>
            <person name="Zhang S."/>
            <person name="Huang B."/>
            <person name="Zhang Y."/>
            <person name="Qu T."/>
            <person name="Ni P."/>
            <person name="Miao G."/>
            <person name="Wang J."/>
            <person name="Wang Q."/>
            <person name="Steinberg C.E."/>
            <person name="Wang H."/>
            <person name="Li N."/>
            <person name="Qian L."/>
            <person name="Zhang G."/>
            <person name="Li Y."/>
            <person name="Yang H."/>
            <person name="Liu X."/>
            <person name="Wang J."/>
            <person name="Yin Y."/>
            <person name="Wang J."/>
        </authorList>
    </citation>
    <scope>NUCLEOTIDE SEQUENCE [LARGE SCALE GENOMIC DNA]</scope>
    <source>
        <strain evidence="3">05x7-T-G4-1.051#20</strain>
    </source>
</reference>
<accession>K1QB29</accession>
<organism evidence="3">
    <name type="scientific">Magallana gigas</name>
    <name type="common">Pacific oyster</name>
    <name type="synonym">Crassostrea gigas</name>
    <dbReference type="NCBI Taxonomy" id="29159"/>
    <lineage>
        <taxon>Eukaryota</taxon>
        <taxon>Metazoa</taxon>
        <taxon>Spiralia</taxon>
        <taxon>Lophotrochozoa</taxon>
        <taxon>Mollusca</taxon>
        <taxon>Bivalvia</taxon>
        <taxon>Autobranchia</taxon>
        <taxon>Pteriomorphia</taxon>
        <taxon>Ostreida</taxon>
        <taxon>Ostreoidea</taxon>
        <taxon>Ostreidae</taxon>
        <taxon>Magallana</taxon>
    </lineage>
</organism>
<protein>
    <recommendedName>
        <fullName evidence="2">V-SNARE coiled-coil homology domain-containing protein</fullName>
    </recommendedName>
</protein>
<dbReference type="EMBL" id="JH816453">
    <property type="protein sequence ID" value="EKC28439.1"/>
    <property type="molecule type" value="Genomic_DNA"/>
</dbReference>
<feature type="domain" description="V-SNARE coiled-coil homology" evidence="2">
    <location>
        <begin position="125"/>
        <end position="175"/>
    </location>
</feature>
<name>K1QB29_MAGGI</name>
<dbReference type="InParanoid" id="K1QB29"/>
<dbReference type="HOGENOM" id="CLU_1373412_0_0_1"/>